<organism evidence="1 2">
    <name type="scientific">Amniculicola lignicola CBS 123094</name>
    <dbReference type="NCBI Taxonomy" id="1392246"/>
    <lineage>
        <taxon>Eukaryota</taxon>
        <taxon>Fungi</taxon>
        <taxon>Dikarya</taxon>
        <taxon>Ascomycota</taxon>
        <taxon>Pezizomycotina</taxon>
        <taxon>Dothideomycetes</taxon>
        <taxon>Pleosporomycetidae</taxon>
        <taxon>Pleosporales</taxon>
        <taxon>Amniculicolaceae</taxon>
        <taxon>Amniculicola</taxon>
    </lineage>
</organism>
<reference evidence="1" key="1">
    <citation type="journal article" date="2020" name="Stud. Mycol.">
        <title>101 Dothideomycetes genomes: a test case for predicting lifestyles and emergence of pathogens.</title>
        <authorList>
            <person name="Haridas S."/>
            <person name="Albert R."/>
            <person name="Binder M."/>
            <person name="Bloem J."/>
            <person name="Labutti K."/>
            <person name="Salamov A."/>
            <person name="Andreopoulos B."/>
            <person name="Baker S."/>
            <person name="Barry K."/>
            <person name="Bills G."/>
            <person name="Bluhm B."/>
            <person name="Cannon C."/>
            <person name="Castanera R."/>
            <person name="Culley D."/>
            <person name="Daum C."/>
            <person name="Ezra D."/>
            <person name="Gonzalez J."/>
            <person name="Henrissat B."/>
            <person name="Kuo A."/>
            <person name="Liang C."/>
            <person name="Lipzen A."/>
            <person name="Lutzoni F."/>
            <person name="Magnuson J."/>
            <person name="Mondo S."/>
            <person name="Nolan M."/>
            <person name="Ohm R."/>
            <person name="Pangilinan J."/>
            <person name="Park H.-J."/>
            <person name="Ramirez L."/>
            <person name="Alfaro M."/>
            <person name="Sun H."/>
            <person name="Tritt A."/>
            <person name="Yoshinaga Y."/>
            <person name="Zwiers L.-H."/>
            <person name="Turgeon B."/>
            <person name="Goodwin S."/>
            <person name="Spatafora J."/>
            <person name="Crous P."/>
            <person name="Grigoriev I."/>
        </authorList>
    </citation>
    <scope>NUCLEOTIDE SEQUENCE</scope>
    <source>
        <strain evidence="1">CBS 123094</strain>
    </source>
</reference>
<evidence type="ECO:0008006" key="3">
    <source>
        <dbReference type="Google" id="ProtNLM"/>
    </source>
</evidence>
<proteinExistence type="predicted"/>
<evidence type="ECO:0000313" key="2">
    <source>
        <dbReference type="Proteomes" id="UP000799779"/>
    </source>
</evidence>
<name>A0A6A5VY08_9PLEO</name>
<protein>
    <recommendedName>
        <fullName evidence="3">SAP domain-containing protein</fullName>
    </recommendedName>
</protein>
<evidence type="ECO:0000313" key="1">
    <source>
        <dbReference type="EMBL" id="KAF1993767.1"/>
    </source>
</evidence>
<dbReference type="Proteomes" id="UP000799779">
    <property type="component" value="Unassembled WGS sequence"/>
</dbReference>
<dbReference type="AlphaFoldDB" id="A0A6A5VY08"/>
<accession>A0A6A5VY08</accession>
<gene>
    <name evidence="1" type="ORF">P154DRAFT_582438</name>
</gene>
<keyword evidence="2" id="KW-1185">Reference proteome</keyword>
<sequence length="347" mass="38026">MTTSIFPLLPEQVLGPVLFGEVNDLRAVFQYAVLECGSHTAQLNESSLADPGASSKDAQLWLSAFDMLLVVVLGPCDKSAYLSSIIEAASRSGQPVTIPSLHQLSVKVTRSSLPTRILVTWYNASDEAFSICSETKVVLTFYWNKDPSHSQKSSSGFASKVGLLQDGAKETAMMRIETPGLPPITHIMLLKESAIYLGTRSAHCGMVRVTAYLNAVPDAMEGGITSDNDLNSSLGTTLAEELGFGHALFKYQPEGTLGLPLDLQLELFGDDAGDTEFEDKQNYGYEEDDLYNWLTGNEKVKYFGKSRNDIRQELKQRYGVTLAGKKADMLERLATLDMKKHLHADDA</sequence>
<dbReference type="EMBL" id="ML977686">
    <property type="protein sequence ID" value="KAF1993767.1"/>
    <property type="molecule type" value="Genomic_DNA"/>
</dbReference>